<keyword evidence="2" id="KW-0812">Transmembrane</keyword>
<keyword evidence="2" id="KW-1133">Transmembrane helix</keyword>
<name>A0ABW3TNW2_9MICO</name>
<evidence type="ECO:0000313" key="3">
    <source>
        <dbReference type="EMBL" id="MFD1201087.1"/>
    </source>
</evidence>
<sequence>MNEEANPAGRRRSRLPRWVGWIGAGAAVVLVGAGVWAVLVSGLFGGEPHEPAAPNERPASTDAPSREPQPAESAAASKPSQLDIASTLYMPYSPVWDPPDEGENFWQVVDDDNGYPEFGGTTYLLAHACYDGQCVGDDARALVPGDSLTFRGARYLVDEKLEIDKAAIGDQNIWEHRDGQLVVITCIIDPSTGAIAENAILVASLQN</sequence>
<protein>
    <recommendedName>
        <fullName evidence="5">Sortase family protein</fullName>
    </recommendedName>
</protein>
<keyword evidence="2" id="KW-0472">Membrane</keyword>
<dbReference type="EMBL" id="JBHTLY010000002">
    <property type="protein sequence ID" value="MFD1201087.1"/>
    <property type="molecule type" value="Genomic_DNA"/>
</dbReference>
<gene>
    <name evidence="3" type="ORF">ACFQ3U_04180</name>
</gene>
<comment type="caution">
    <text evidence="3">The sequence shown here is derived from an EMBL/GenBank/DDBJ whole genome shotgun (WGS) entry which is preliminary data.</text>
</comment>
<evidence type="ECO:0000313" key="4">
    <source>
        <dbReference type="Proteomes" id="UP001597181"/>
    </source>
</evidence>
<keyword evidence="4" id="KW-1185">Reference proteome</keyword>
<accession>A0ABW3TNW2</accession>
<evidence type="ECO:0000256" key="2">
    <source>
        <dbReference type="SAM" id="Phobius"/>
    </source>
</evidence>
<organism evidence="3 4">
    <name type="scientific">Leucobacter albus</name>
    <dbReference type="NCBI Taxonomy" id="272210"/>
    <lineage>
        <taxon>Bacteria</taxon>
        <taxon>Bacillati</taxon>
        <taxon>Actinomycetota</taxon>
        <taxon>Actinomycetes</taxon>
        <taxon>Micrococcales</taxon>
        <taxon>Microbacteriaceae</taxon>
        <taxon>Leucobacter</taxon>
    </lineage>
</organism>
<evidence type="ECO:0008006" key="5">
    <source>
        <dbReference type="Google" id="ProtNLM"/>
    </source>
</evidence>
<dbReference type="Proteomes" id="UP001597181">
    <property type="component" value="Unassembled WGS sequence"/>
</dbReference>
<evidence type="ECO:0000256" key="1">
    <source>
        <dbReference type="SAM" id="MobiDB-lite"/>
    </source>
</evidence>
<feature type="transmembrane region" description="Helical" evidence="2">
    <location>
        <begin position="21"/>
        <end position="44"/>
    </location>
</feature>
<dbReference type="RefSeq" id="WP_343956971.1">
    <property type="nucleotide sequence ID" value="NZ_BAAAKZ010000001.1"/>
</dbReference>
<reference evidence="4" key="1">
    <citation type="journal article" date="2019" name="Int. J. Syst. Evol. Microbiol.">
        <title>The Global Catalogue of Microorganisms (GCM) 10K type strain sequencing project: providing services to taxonomists for standard genome sequencing and annotation.</title>
        <authorList>
            <consortium name="The Broad Institute Genomics Platform"/>
            <consortium name="The Broad Institute Genome Sequencing Center for Infectious Disease"/>
            <person name="Wu L."/>
            <person name="Ma J."/>
        </authorList>
    </citation>
    <scope>NUCLEOTIDE SEQUENCE [LARGE SCALE GENOMIC DNA]</scope>
    <source>
        <strain evidence="4">CCUG 50213</strain>
    </source>
</reference>
<feature type="region of interest" description="Disordered" evidence="1">
    <location>
        <begin position="49"/>
        <end position="79"/>
    </location>
</feature>
<proteinExistence type="predicted"/>